<sequence length="107" mass="12300">PLANPIRRLFAGNAESPSRGVNGLHLRLMGLMSRSKEMRCTLASARTFPPSESPGWTIHFIERESRYWVDAQAGQKTTELFEQGTQKAWEWAKAADFIRWFTDWSLD</sequence>
<dbReference type="AlphaFoldDB" id="A0A6J4P4G7"/>
<proteinExistence type="predicted"/>
<organism evidence="1">
    <name type="scientific">uncultured Leptolyngbya sp</name>
    <dbReference type="NCBI Taxonomy" id="332963"/>
    <lineage>
        <taxon>Bacteria</taxon>
        <taxon>Bacillati</taxon>
        <taxon>Cyanobacteriota</taxon>
        <taxon>Cyanophyceae</taxon>
        <taxon>Leptolyngbyales</taxon>
        <taxon>Leptolyngbyaceae</taxon>
        <taxon>Leptolyngbya group</taxon>
        <taxon>Leptolyngbya</taxon>
        <taxon>environmental samples</taxon>
    </lineage>
</organism>
<name>A0A6J4P4G7_9CYAN</name>
<accession>A0A6J4P4G7</accession>
<feature type="non-terminal residue" evidence="1">
    <location>
        <position position="1"/>
    </location>
</feature>
<protein>
    <submittedName>
        <fullName evidence="1">Uncharacterized protein</fullName>
    </submittedName>
</protein>
<evidence type="ECO:0000313" key="1">
    <source>
        <dbReference type="EMBL" id="CAA9399886.1"/>
    </source>
</evidence>
<gene>
    <name evidence="1" type="ORF">AVDCRST_MAG94-5851</name>
</gene>
<dbReference type="EMBL" id="CADCTY010002020">
    <property type="protein sequence ID" value="CAA9399886.1"/>
    <property type="molecule type" value="Genomic_DNA"/>
</dbReference>
<reference evidence="1" key="1">
    <citation type="submission" date="2020-02" db="EMBL/GenBank/DDBJ databases">
        <authorList>
            <person name="Meier V. D."/>
        </authorList>
    </citation>
    <scope>NUCLEOTIDE SEQUENCE</scope>
    <source>
        <strain evidence="1">AVDCRST_MAG94</strain>
    </source>
</reference>